<keyword evidence="5 6" id="KW-0539">Nucleus</keyword>
<dbReference type="InterPro" id="IPR011082">
    <property type="entry name" value="Exosome-assoc_fac/DNA_repair"/>
</dbReference>
<protein>
    <recommendedName>
        <fullName evidence="6">Nuclear nucleic acid-binding protein C1D</fullName>
    </recommendedName>
</protein>
<keyword evidence="6" id="KW-0963">Cytoplasm</keyword>
<dbReference type="GO" id="GO:0000178">
    <property type="term" value="C:exosome (RNase complex)"/>
    <property type="evidence" value="ECO:0007669"/>
    <property type="project" value="TreeGrafter"/>
</dbReference>
<organism evidence="8">
    <name type="scientific">Opuntia streptacantha</name>
    <name type="common">Prickly pear cactus</name>
    <name type="synonym">Opuntia cardona</name>
    <dbReference type="NCBI Taxonomy" id="393608"/>
    <lineage>
        <taxon>Eukaryota</taxon>
        <taxon>Viridiplantae</taxon>
        <taxon>Streptophyta</taxon>
        <taxon>Embryophyta</taxon>
        <taxon>Tracheophyta</taxon>
        <taxon>Spermatophyta</taxon>
        <taxon>Magnoliopsida</taxon>
        <taxon>eudicotyledons</taxon>
        <taxon>Gunneridae</taxon>
        <taxon>Pentapetalae</taxon>
        <taxon>Caryophyllales</taxon>
        <taxon>Cactineae</taxon>
        <taxon>Cactaceae</taxon>
        <taxon>Opuntioideae</taxon>
        <taxon>Opuntia</taxon>
    </lineage>
</organism>
<reference evidence="8" key="1">
    <citation type="journal article" date="2013" name="J. Plant Res.">
        <title>Effect of fungi and light on seed germination of three Opuntia species from semiarid lands of central Mexico.</title>
        <authorList>
            <person name="Delgado-Sanchez P."/>
            <person name="Jimenez-Bremont J.F."/>
            <person name="Guerrero-Gonzalez Mde L."/>
            <person name="Flores J."/>
        </authorList>
    </citation>
    <scope>NUCLEOTIDE SEQUENCE</scope>
    <source>
        <tissue evidence="8">Cladode</tissue>
    </source>
</reference>
<dbReference type="GO" id="GO:0003723">
    <property type="term" value="F:RNA binding"/>
    <property type="evidence" value="ECO:0007669"/>
    <property type="project" value="UniProtKB-UniRule"/>
</dbReference>
<evidence type="ECO:0000256" key="4">
    <source>
        <dbReference type="ARBA" id="ARBA00022884"/>
    </source>
</evidence>
<dbReference type="PANTHER" id="PTHR15341">
    <property type="entry name" value="SUN-COR STEROID HORMONE RECEPTOR CO-REPRESSOR"/>
    <property type="match status" value="1"/>
</dbReference>
<name>A0A7C9E1W4_OPUST</name>
<dbReference type="GO" id="GO:0003677">
    <property type="term" value="F:DNA binding"/>
    <property type="evidence" value="ECO:0007669"/>
    <property type="project" value="UniProtKB-KW"/>
</dbReference>
<proteinExistence type="inferred from homology"/>
<evidence type="ECO:0000256" key="1">
    <source>
        <dbReference type="ARBA" id="ARBA00004123"/>
    </source>
</evidence>
<dbReference type="Pfam" id="PF04000">
    <property type="entry name" value="Sas10_Utp3"/>
    <property type="match status" value="1"/>
</dbReference>
<sequence length="209" mass="23635">MEVEKESSSVVPDRVMEGVRRTLVNIDELKSNFDEFLSLSSDPEVLAELPPLERAQSLLLLAKTTSVLLSVRLRCSGIYPDHHPIKGELDRLSRYQEKLERFVEWSKAPMKPSTSLNPQAAARFIEHSLPDLTPEQRQSMRALSTNQEGRMKYSNRNEKKRKYQSSETKSVREAAQEFLEKAARELLGENNGGIKGPLAPVQAADLDED</sequence>
<dbReference type="GO" id="GO:0005730">
    <property type="term" value="C:nucleolus"/>
    <property type="evidence" value="ECO:0007669"/>
    <property type="project" value="UniProtKB-SubCell"/>
</dbReference>
<keyword evidence="6" id="KW-0238">DNA-binding</keyword>
<keyword evidence="3 6" id="KW-0698">rRNA processing</keyword>
<dbReference type="EMBL" id="GISG01184760">
    <property type="protein sequence ID" value="MBA4654766.1"/>
    <property type="molecule type" value="Transcribed_RNA"/>
</dbReference>
<dbReference type="GO" id="GO:0005737">
    <property type="term" value="C:cytoplasm"/>
    <property type="evidence" value="ECO:0007669"/>
    <property type="project" value="UniProtKB-SubCell"/>
</dbReference>
<comment type="subunit">
    <text evidence="6">Monomer and homodimer.</text>
</comment>
<evidence type="ECO:0000313" key="8">
    <source>
        <dbReference type="EMBL" id="MBA4654766.1"/>
    </source>
</evidence>
<keyword evidence="4 6" id="KW-0694">RNA-binding</keyword>
<dbReference type="PANTHER" id="PTHR15341:SF3">
    <property type="entry name" value="NUCLEAR NUCLEIC ACID-BINDING PROTEIN C1D"/>
    <property type="match status" value="1"/>
</dbReference>
<evidence type="ECO:0000256" key="7">
    <source>
        <dbReference type="SAM" id="MobiDB-lite"/>
    </source>
</evidence>
<dbReference type="AlphaFoldDB" id="A0A7C9E1W4"/>
<dbReference type="EMBL" id="GISG01184759">
    <property type="protein sequence ID" value="MBA4654765.1"/>
    <property type="molecule type" value="Transcribed_RNA"/>
</dbReference>
<reference evidence="8" key="2">
    <citation type="submission" date="2020-07" db="EMBL/GenBank/DDBJ databases">
        <authorList>
            <person name="Vera ALvarez R."/>
            <person name="Arias-Moreno D.M."/>
            <person name="Jimenez-Jacinto V."/>
            <person name="Jimenez-Bremont J.F."/>
            <person name="Swaminathan K."/>
            <person name="Moose S.P."/>
            <person name="Guerrero-Gonzalez M.L."/>
            <person name="Marino-Ramirez L."/>
            <person name="Landsman D."/>
            <person name="Rodriguez-Kessler M."/>
            <person name="Delgado-Sanchez P."/>
        </authorList>
    </citation>
    <scope>NUCLEOTIDE SEQUENCE</scope>
    <source>
        <tissue evidence="8">Cladode</tissue>
    </source>
</reference>
<comment type="function">
    <text evidence="6">Plays a role in the recruitment of the exosome to pre-rRNA to mediate the 3'-5' end processing of the 5.8S rRNA.</text>
</comment>
<dbReference type="GO" id="GO:0000460">
    <property type="term" value="P:maturation of 5.8S rRNA"/>
    <property type="evidence" value="ECO:0007669"/>
    <property type="project" value="TreeGrafter"/>
</dbReference>
<feature type="compositionally biased region" description="Basic and acidic residues" evidence="7">
    <location>
        <begin position="169"/>
        <end position="187"/>
    </location>
</feature>
<feature type="compositionally biased region" description="Polar residues" evidence="7">
    <location>
        <begin position="135"/>
        <end position="148"/>
    </location>
</feature>
<evidence type="ECO:0000256" key="5">
    <source>
        <dbReference type="ARBA" id="ARBA00023242"/>
    </source>
</evidence>
<comment type="subcellular location">
    <subcellularLocation>
        <location evidence="6">Cytoplasm</location>
    </subcellularLocation>
    <subcellularLocation>
        <location evidence="6">Nucleus</location>
        <location evidence="6">Nucleolus</location>
    </subcellularLocation>
    <subcellularLocation>
        <location evidence="1 6">Nucleus</location>
    </subcellularLocation>
</comment>
<evidence type="ECO:0000256" key="2">
    <source>
        <dbReference type="ARBA" id="ARBA00009154"/>
    </source>
</evidence>
<accession>A0A7C9E1W4</accession>
<dbReference type="GO" id="GO:0010468">
    <property type="term" value="P:regulation of gene expression"/>
    <property type="evidence" value="ECO:0007669"/>
    <property type="project" value="TreeGrafter"/>
</dbReference>
<comment type="similarity">
    <text evidence="2 6">Belongs to the C1D family.</text>
</comment>
<dbReference type="InterPro" id="IPR007146">
    <property type="entry name" value="Sas10/Utp3/C1D"/>
</dbReference>
<evidence type="ECO:0000256" key="6">
    <source>
        <dbReference type="RuleBase" id="RU368003"/>
    </source>
</evidence>
<feature type="region of interest" description="Disordered" evidence="7">
    <location>
        <begin position="129"/>
        <end position="209"/>
    </location>
</feature>
<evidence type="ECO:0000256" key="3">
    <source>
        <dbReference type="ARBA" id="ARBA00022552"/>
    </source>
</evidence>